<feature type="transmembrane region" description="Helical" evidence="1">
    <location>
        <begin position="20"/>
        <end position="42"/>
    </location>
</feature>
<keyword evidence="1" id="KW-0812">Transmembrane</keyword>
<sequence>MRDRKLAHTLSPSFPKIRMISDTLTNLGGLVVVGILFWLYQLFAWPMWAFWILLAALVFTIIGFIWSFIEPIYLYRSWSYQVDEEYLQLSYGVLKKEWVTVPMTKVQSVSTVQGPIMKRYQTRSIKVETMGSSHVIPALEETKALELRERLIEYAKLKEVDE</sequence>
<dbReference type="PANTHER" id="PTHR34473:SF2">
    <property type="entry name" value="UPF0699 TRANSMEMBRANE PROTEIN YDBT"/>
    <property type="match status" value="1"/>
</dbReference>
<name>A0A923L4P8_9BACI</name>
<evidence type="ECO:0000256" key="1">
    <source>
        <dbReference type="SAM" id="Phobius"/>
    </source>
</evidence>
<accession>A0A923L4P8</accession>
<evidence type="ECO:0000259" key="2">
    <source>
        <dbReference type="Pfam" id="PF03703"/>
    </source>
</evidence>
<dbReference type="AlphaFoldDB" id="A0A923L4P8"/>
<feature type="transmembrane region" description="Helical" evidence="1">
    <location>
        <begin position="48"/>
        <end position="69"/>
    </location>
</feature>
<comment type="caution">
    <text evidence="3">The sequence shown here is derived from an EMBL/GenBank/DDBJ whole genome shotgun (WGS) entry which is preliminary data.</text>
</comment>
<evidence type="ECO:0000313" key="4">
    <source>
        <dbReference type="Proteomes" id="UP000637359"/>
    </source>
</evidence>
<dbReference type="EMBL" id="JACOOL010000004">
    <property type="protein sequence ID" value="MBC5636444.1"/>
    <property type="molecule type" value="Genomic_DNA"/>
</dbReference>
<organism evidence="3 4">
    <name type="scientific">Ornithinibacillus hominis</name>
    <dbReference type="NCBI Taxonomy" id="2763055"/>
    <lineage>
        <taxon>Bacteria</taxon>
        <taxon>Bacillati</taxon>
        <taxon>Bacillota</taxon>
        <taxon>Bacilli</taxon>
        <taxon>Bacillales</taxon>
        <taxon>Bacillaceae</taxon>
        <taxon>Ornithinibacillus</taxon>
    </lineage>
</organism>
<dbReference type="RefSeq" id="WP_186869160.1">
    <property type="nucleotide sequence ID" value="NZ_JACOOL010000004.1"/>
</dbReference>
<dbReference type="PANTHER" id="PTHR34473">
    <property type="entry name" value="UPF0699 TRANSMEMBRANE PROTEIN YDBS"/>
    <property type="match status" value="1"/>
</dbReference>
<keyword evidence="1" id="KW-1133">Transmembrane helix</keyword>
<keyword evidence="4" id="KW-1185">Reference proteome</keyword>
<evidence type="ECO:0000313" key="3">
    <source>
        <dbReference type="EMBL" id="MBC5636444.1"/>
    </source>
</evidence>
<keyword evidence="1" id="KW-0472">Membrane</keyword>
<reference evidence="3" key="1">
    <citation type="submission" date="2020-08" db="EMBL/GenBank/DDBJ databases">
        <title>Genome public.</title>
        <authorList>
            <person name="Liu C."/>
            <person name="Sun Q."/>
        </authorList>
    </citation>
    <scope>NUCLEOTIDE SEQUENCE</scope>
    <source>
        <strain evidence="3">BX22</strain>
    </source>
</reference>
<dbReference type="Proteomes" id="UP000637359">
    <property type="component" value="Unassembled WGS sequence"/>
</dbReference>
<dbReference type="Pfam" id="PF03703">
    <property type="entry name" value="bPH_2"/>
    <property type="match status" value="1"/>
</dbReference>
<proteinExistence type="predicted"/>
<gene>
    <name evidence="3" type="ORF">H8S33_06350</name>
</gene>
<protein>
    <submittedName>
        <fullName evidence="3">PH domain-containing protein</fullName>
    </submittedName>
</protein>
<dbReference type="InterPro" id="IPR005182">
    <property type="entry name" value="YdbS-like_PH"/>
</dbReference>
<feature type="domain" description="YdbS-like PH" evidence="2">
    <location>
        <begin position="75"/>
        <end position="151"/>
    </location>
</feature>